<gene>
    <name evidence="2" type="ORF">M427DRAFT_335063</name>
</gene>
<protein>
    <submittedName>
        <fullName evidence="2">Uncharacterized protein</fullName>
    </submittedName>
</protein>
<feature type="compositionally biased region" description="Basic and acidic residues" evidence="1">
    <location>
        <begin position="106"/>
        <end position="118"/>
    </location>
</feature>
<feature type="compositionally biased region" description="Basic and acidic residues" evidence="1">
    <location>
        <begin position="218"/>
        <end position="228"/>
    </location>
</feature>
<dbReference type="EMBL" id="KQ965766">
    <property type="protein sequence ID" value="KXS14838.1"/>
    <property type="molecule type" value="Genomic_DNA"/>
</dbReference>
<dbReference type="AlphaFoldDB" id="A0A139ADK8"/>
<dbReference type="Proteomes" id="UP000070544">
    <property type="component" value="Unassembled WGS sequence"/>
</dbReference>
<evidence type="ECO:0000256" key="1">
    <source>
        <dbReference type="SAM" id="MobiDB-lite"/>
    </source>
</evidence>
<name>A0A139ADK8_GONPJ</name>
<feature type="compositionally biased region" description="Low complexity" evidence="1">
    <location>
        <begin position="197"/>
        <end position="208"/>
    </location>
</feature>
<feature type="compositionally biased region" description="Basic and acidic residues" evidence="1">
    <location>
        <begin position="127"/>
        <end position="138"/>
    </location>
</feature>
<feature type="compositionally biased region" description="Basic and acidic residues" evidence="1">
    <location>
        <begin position="168"/>
        <end position="186"/>
    </location>
</feature>
<feature type="region of interest" description="Disordered" evidence="1">
    <location>
        <begin position="106"/>
        <end position="236"/>
    </location>
</feature>
<sequence>MDRKENPGLPVTPVLAPAGWVPPSFGAGAVPTVGSFPAAFGISFPQTPASIRTLSLEDLASLSFFYNHTLGLPVGGGGMGSEELLERGRKGLARMCGVAWTSVDAGRGESKGEMEGVQKESAVVAGDAKDKEMGDEKVGANPGTREAQTQEPPRNKRPAPQSRSPDAPVEKKLKPVQHRDLTKDFNVHPPEATATATVQVGGKKVQQTVEEEGEEEKMEGVQKEKNDAGEEGGVAA</sequence>
<accession>A0A139ADK8</accession>
<keyword evidence="3" id="KW-1185">Reference proteome</keyword>
<proteinExistence type="predicted"/>
<organism evidence="2 3">
    <name type="scientific">Gonapodya prolifera (strain JEL478)</name>
    <name type="common">Monoblepharis prolifera</name>
    <dbReference type="NCBI Taxonomy" id="1344416"/>
    <lineage>
        <taxon>Eukaryota</taxon>
        <taxon>Fungi</taxon>
        <taxon>Fungi incertae sedis</taxon>
        <taxon>Chytridiomycota</taxon>
        <taxon>Chytridiomycota incertae sedis</taxon>
        <taxon>Monoblepharidomycetes</taxon>
        <taxon>Monoblepharidales</taxon>
        <taxon>Gonapodyaceae</taxon>
        <taxon>Gonapodya</taxon>
    </lineage>
</organism>
<evidence type="ECO:0000313" key="2">
    <source>
        <dbReference type="EMBL" id="KXS14838.1"/>
    </source>
</evidence>
<dbReference type="OrthoDB" id="10668273at2759"/>
<evidence type="ECO:0000313" key="3">
    <source>
        <dbReference type="Proteomes" id="UP000070544"/>
    </source>
</evidence>
<reference evidence="2 3" key="1">
    <citation type="journal article" date="2015" name="Genome Biol. Evol.">
        <title>Phylogenomic analyses indicate that early fungi evolved digesting cell walls of algal ancestors of land plants.</title>
        <authorList>
            <person name="Chang Y."/>
            <person name="Wang S."/>
            <person name="Sekimoto S."/>
            <person name="Aerts A.L."/>
            <person name="Choi C."/>
            <person name="Clum A."/>
            <person name="LaButti K.M."/>
            <person name="Lindquist E.A."/>
            <person name="Yee Ngan C."/>
            <person name="Ohm R.A."/>
            <person name="Salamov A.A."/>
            <person name="Grigoriev I.V."/>
            <person name="Spatafora J.W."/>
            <person name="Berbee M.L."/>
        </authorList>
    </citation>
    <scope>NUCLEOTIDE SEQUENCE [LARGE SCALE GENOMIC DNA]</scope>
    <source>
        <strain evidence="2 3">JEL478</strain>
    </source>
</reference>